<dbReference type="SUPFAM" id="SSF46609">
    <property type="entry name" value="Fe,Mn superoxide dismutase (SOD), N-terminal domain"/>
    <property type="match status" value="1"/>
</dbReference>
<dbReference type="GO" id="GO:0004784">
    <property type="term" value="F:superoxide dismutase activity"/>
    <property type="evidence" value="ECO:0007669"/>
    <property type="project" value="UniProtKB-EC"/>
</dbReference>
<feature type="binding site" evidence="5">
    <location>
        <position position="194"/>
    </location>
    <ligand>
        <name>Mn(2+)</name>
        <dbReference type="ChEBI" id="CHEBI:29035"/>
    </ligand>
</feature>
<keyword evidence="7" id="KW-0732">Signal</keyword>
<dbReference type="InterPro" id="IPR019831">
    <property type="entry name" value="Mn/Fe_SOD_N"/>
</dbReference>
<dbReference type="Gene3D" id="1.10.287.990">
    <property type="entry name" value="Fe,Mn superoxide dismutase (SOD) domain"/>
    <property type="match status" value="1"/>
</dbReference>
<dbReference type="SUPFAM" id="SSF54719">
    <property type="entry name" value="Fe,Mn superoxide dismutase (SOD), C-terminal domain"/>
    <property type="match status" value="1"/>
</dbReference>
<keyword evidence="11" id="KW-1185">Reference proteome</keyword>
<evidence type="ECO:0000259" key="9">
    <source>
        <dbReference type="Pfam" id="PF02777"/>
    </source>
</evidence>
<dbReference type="InterPro" id="IPR019832">
    <property type="entry name" value="Mn/Fe_SOD_C"/>
</dbReference>
<dbReference type="PANTHER" id="PTHR43595:SF2">
    <property type="entry name" value="SMALL RIBOSOMAL SUBUNIT PROTEIN MS42"/>
    <property type="match status" value="1"/>
</dbReference>
<evidence type="ECO:0000313" key="11">
    <source>
        <dbReference type="Proteomes" id="UP000247498"/>
    </source>
</evidence>
<feature type="domain" description="Manganese/iron superoxide dismutase C-terminal" evidence="9">
    <location>
        <begin position="121"/>
        <end position="226"/>
    </location>
</feature>
<evidence type="ECO:0000256" key="5">
    <source>
        <dbReference type="PIRSR" id="PIRSR000349-1"/>
    </source>
</evidence>
<evidence type="ECO:0000259" key="8">
    <source>
        <dbReference type="Pfam" id="PF00081"/>
    </source>
</evidence>
<dbReference type="GO" id="GO:0005737">
    <property type="term" value="C:cytoplasm"/>
    <property type="evidence" value="ECO:0007669"/>
    <property type="project" value="TreeGrafter"/>
</dbReference>
<dbReference type="Proteomes" id="UP000247498">
    <property type="component" value="Unassembled WGS sequence"/>
</dbReference>
<organism evidence="10 11">
    <name type="scientific">Raphidocelis subcapitata</name>
    <dbReference type="NCBI Taxonomy" id="307507"/>
    <lineage>
        <taxon>Eukaryota</taxon>
        <taxon>Viridiplantae</taxon>
        <taxon>Chlorophyta</taxon>
        <taxon>core chlorophytes</taxon>
        <taxon>Chlorophyceae</taxon>
        <taxon>CS clade</taxon>
        <taxon>Sphaeropleales</taxon>
        <taxon>Selenastraceae</taxon>
        <taxon>Raphidocelis</taxon>
    </lineage>
</organism>
<comment type="caution">
    <text evidence="10">The sequence shown here is derived from an EMBL/GenBank/DDBJ whole genome shotgun (WGS) entry which is preliminary data.</text>
</comment>
<dbReference type="Pfam" id="PF02777">
    <property type="entry name" value="Sod_Fe_C"/>
    <property type="match status" value="1"/>
</dbReference>
<dbReference type="Pfam" id="PF00081">
    <property type="entry name" value="Sod_Fe_N"/>
    <property type="match status" value="1"/>
</dbReference>
<evidence type="ECO:0000313" key="10">
    <source>
        <dbReference type="EMBL" id="GBF90765.1"/>
    </source>
</evidence>
<dbReference type="EMBL" id="BDRX01000019">
    <property type="protein sequence ID" value="GBF90765.1"/>
    <property type="molecule type" value="Genomic_DNA"/>
</dbReference>
<protein>
    <recommendedName>
        <fullName evidence="2 6">Superoxide dismutase</fullName>
        <ecNumber evidence="2 6">1.15.1.1</ecNumber>
    </recommendedName>
</protein>
<comment type="catalytic activity">
    <reaction evidence="6">
        <text>2 superoxide + 2 H(+) = H2O2 + O2</text>
        <dbReference type="Rhea" id="RHEA:20696"/>
        <dbReference type="ChEBI" id="CHEBI:15378"/>
        <dbReference type="ChEBI" id="CHEBI:15379"/>
        <dbReference type="ChEBI" id="CHEBI:16240"/>
        <dbReference type="ChEBI" id="CHEBI:18421"/>
        <dbReference type="EC" id="1.15.1.1"/>
    </reaction>
</comment>
<evidence type="ECO:0000256" key="1">
    <source>
        <dbReference type="ARBA" id="ARBA00008714"/>
    </source>
</evidence>
<gene>
    <name evidence="10" type="ORF">Rsub_03066</name>
</gene>
<dbReference type="PANTHER" id="PTHR43595">
    <property type="entry name" value="37S RIBOSOMAL PROTEIN S26, MITOCHONDRIAL"/>
    <property type="match status" value="1"/>
</dbReference>
<evidence type="ECO:0000256" key="4">
    <source>
        <dbReference type="ARBA" id="ARBA00023002"/>
    </source>
</evidence>
<sequence>MPRTALGRVGLLALLVAGAQAFSQVKLPVALDGVAPVISNTTMNYHYNKHYAGYIDKLNAAYGDRTPPPSLTAAIKSVGDKATVNASVIQKQGGGAWNHALYFKTLAPPGSAATKEASLSAPLAAAVQKSFGGFEPMKKAVSDAAMGVFGSGWAWLCLQADGALVVATTANQDNPLMGTGISKAPDCTPILGIDVWEHAYYVDHGPARKDYVDNYWSVVNWPQVSANFGSAQSGKIDDIVA</sequence>
<dbReference type="AlphaFoldDB" id="A0A2V0P0Z8"/>
<feature type="binding site" evidence="5">
    <location>
        <position position="99"/>
    </location>
    <ligand>
        <name>Mn(2+)</name>
        <dbReference type="ChEBI" id="CHEBI:29035"/>
    </ligand>
</feature>
<dbReference type="PROSITE" id="PS00088">
    <property type="entry name" value="SOD_MN"/>
    <property type="match status" value="1"/>
</dbReference>
<dbReference type="Gene3D" id="3.55.40.20">
    <property type="entry name" value="Iron/manganese superoxide dismutase, C-terminal domain"/>
    <property type="match status" value="1"/>
</dbReference>
<dbReference type="InterPro" id="IPR036324">
    <property type="entry name" value="Mn/Fe_SOD_N_sf"/>
</dbReference>
<feature type="binding site" evidence="5">
    <location>
        <position position="198"/>
    </location>
    <ligand>
        <name>Mn(2+)</name>
        <dbReference type="ChEBI" id="CHEBI:29035"/>
    </ligand>
</feature>
<comment type="similarity">
    <text evidence="1 6">Belongs to the iron/manganese superoxide dismutase family.</text>
</comment>
<dbReference type="InParanoid" id="A0A2V0P0Z8"/>
<evidence type="ECO:0000256" key="6">
    <source>
        <dbReference type="RuleBase" id="RU000414"/>
    </source>
</evidence>
<evidence type="ECO:0000256" key="7">
    <source>
        <dbReference type="SAM" id="SignalP"/>
    </source>
</evidence>
<keyword evidence="4 6" id="KW-0560">Oxidoreductase</keyword>
<accession>A0A2V0P0Z8</accession>
<feature type="chain" id="PRO_5015900762" description="Superoxide dismutase" evidence="7">
    <location>
        <begin position="22"/>
        <end position="241"/>
    </location>
</feature>
<evidence type="ECO:0000256" key="2">
    <source>
        <dbReference type="ARBA" id="ARBA00012682"/>
    </source>
</evidence>
<dbReference type="STRING" id="307507.A0A2V0P0Z8"/>
<proteinExistence type="inferred from homology"/>
<dbReference type="InterPro" id="IPR001189">
    <property type="entry name" value="Mn/Fe_SOD"/>
</dbReference>
<comment type="function">
    <text evidence="6">Destroys radicals which are normally produced within the cells and which are toxic to biological systems.</text>
</comment>
<feature type="signal peptide" evidence="7">
    <location>
        <begin position="1"/>
        <end position="21"/>
    </location>
</feature>
<dbReference type="PIRSF" id="PIRSF000349">
    <property type="entry name" value="SODismutase"/>
    <property type="match status" value="1"/>
</dbReference>
<reference evidence="10 11" key="1">
    <citation type="journal article" date="2018" name="Sci. Rep.">
        <title>Raphidocelis subcapitata (=Pseudokirchneriella subcapitata) provides an insight into genome evolution and environmental adaptations in the Sphaeropleales.</title>
        <authorList>
            <person name="Suzuki S."/>
            <person name="Yamaguchi H."/>
            <person name="Nakajima N."/>
            <person name="Kawachi M."/>
        </authorList>
    </citation>
    <scope>NUCLEOTIDE SEQUENCE [LARGE SCALE GENOMIC DNA]</scope>
    <source>
        <strain evidence="10 11">NIES-35</strain>
    </source>
</reference>
<dbReference type="GO" id="GO:0046872">
    <property type="term" value="F:metal ion binding"/>
    <property type="evidence" value="ECO:0007669"/>
    <property type="project" value="UniProtKB-KW"/>
</dbReference>
<feature type="binding site" evidence="5">
    <location>
        <position position="46"/>
    </location>
    <ligand>
        <name>Mn(2+)</name>
        <dbReference type="ChEBI" id="CHEBI:29035"/>
    </ligand>
</feature>
<evidence type="ECO:0000256" key="3">
    <source>
        <dbReference type="ARBA" id="ARBA00022723"/>
    </source>
</evidence>
<feature type="domain" description="Manganese/iron superoxide dismutase N-terminal" evidence="8">
    <location>
        <begin position="23"/>
        <end position="106"/>
    </location>
</feature>
<keyword evidence="3 5" id="KW-0479">Metal-binding</keyword>
<dbReference type="InterPro" id="IPR036314">
    <property type="entry name" value="SOD_C_sf"/>
</dbReference>
<dbReference type="EC" id="1.15.1.1" evidence="2 6"/>
<name>A0A2V0P0Z8_9CHLO</name>
<dbReference type="PRINTS" id="PR01703">
    <property type="entry name" value="MNSODISMTASE"/>
</dbReference>
<dbReference type="InterPro" id="IPR019833">
    <property type="entry name" value="Mn/Fe_SOD_BS"/>
</dbReference>
<dbReference type="OrthoDB" id="239262at2759"/>